<proteinExistence type="predicted"/>
<dbReference type="CDD" id="cd07819">
    <property type="entry name" value="SRPBCC_2"/>
    <property type="match status" value="1"/>
</dbReference>
<dbReference type="InterPro" id="IPR019587">
    <property type="entry name" value="Polyketide_cyclase/dehydratase"/>
</dbReference>
<dbReference type="HOGENOM" id="CLU_128243_0_0_11"/>
<dbReference type="OrthoDB" id="5243015at2"/>
<dbReference type="InterPro" id="IPR023393">
    <property type="entry name" value="START-like_dom_sf"/>
</dbReference>
<dbReference type="PANTHER" id="PTHR39683">
    <property type="entry name" value="CONSERVED PROTEIN TB16.3"/>
    <property type="match status" value="1"/>
</dbReference>
<dbReference type="SUPFAM" id="SSF55961">
    <property type="entry name" value="Bet v1-like"/>
    <property type="match status" value="1"/>
</dbReference>
<evidence type="ECO:0000313" key="1">
    <source>
        <dbReference type="EMBL" id="EID55886.1"/>
    </source>
</evidence>
<dbReference type="Proteomes" id="UP000004691">
    <property type="component" value="Unassembled WGS sequence"/>
</dbReference>
<dbReference type="EMBL" id="JH636049">
    <property type="protein sequence ID" value="EID55886.1"/>
    <property type="molecule type" value="Genomic_DNA"/>
</dbReference>
<name>I0V6Y3_9PSEU</name>
<dbReference type="eggNOG" id="COG2867">
    <property type="taxonomic scope" value="Bacteria"/>
</dbReference>
<dbReference type="Gene3D" id="3.30.530.20">
    <property type="match status" value="1"/>
</dbReference>
<dbReference type="AlphaFoldDB" id="I0V6Y3"/>
<reference evidence="1 2" key="1">
    <citation type="submission" date="2012-01" db="EMBL/GenBank/DDBJ databases">
        <title>Improved High-Quality Draft sequence of Saccharomonospora xinjiangensis XJ-54.</title>
        <authorList>
            <consortium name="US DOE Joint Genome Institute"/>
            <person name="Lucas S."/>
            <person name="Han J."/>
            <person name="Lapidus A."/>
            <person name="Cheng J.-F."/>
            <person name="Goodwin L."/>
            <person name="Pitluck S."/>
            <person name="Peters L."/>
            <person name="Mikhailova N."/>
            <person name="Teshima H."/>
            <person name="Detter J.C."/>
            <person name="Han C."/>
            <person name="Tapia R."/>
            <person name="Land M."/>
            <person name="Hauser L."/>
            <person name="Kyrpides N."/>
            <person name="Ivanova N."/>
            <person name="Pagani I."/>
            <person name="Brambilla E.-M."/>
            <person name="Klenk H.-P."/>
            <person name="Woyke T."/>
        </authorList>
    </citation>
    <scope>NUCLEOTIDE SEQUENCE [LARGE SCALE GENOMIC DNA]</scope>
    <source>
        <strain evidence="1 2">XJ-54</strain>
    </source>
</reference>
<sequence length="147" mass="16408">MAEQSTQSIEIEAAPAAIMAVIADLPAYPEWAKAVRETEVLATDDEGRAAEVRFTLDSGPVKDVYTLAYDWADDGLSVSWHLVKGQMQKAQRGRYLLEPVGSERTRVTYTLSVELALPMIGLLRRKAEKMIMDTALRELKRRVEGRG</sequence>
<dbReference type="STRING" id="882086.SacxiDRAFT_3693"/>
<dbReference type="PANTHER" id="PTHR39683:SF4">
    <property type="entry name" value="COENZYME Q-BINDING PROTEIN COQ10 START DOMAIN-CONTAINING PROTEIN"/>
    <property type="match status" value="1"/>
</dbReference>
<accession>I0V6Y3</accession>
<evidence type="ECO:0000313" key="2">
    <source>
        <dbReference type="Proteomes" id="UP000004691"/>
    </source>
</evidence>
<dbReference type="RefSeq" id="WP_006240085.1">
    <property type="nucleotide sequence ID" value="NZ_JH636049.1"/>
</dbReference>
<organism evidence="1 2">
    <name type="scientific">Saccharomonospora xinjiangensis XJ-54</name>
    <dbReference type="NCBI Taxonomy" id="882086"/>
    <lineage>
        <taxon>Bacteria</taxon>
        <taxon>Bacillati</taxon>
        <taxon>Actinomycetota</taxon>
        <taxon>Actinomycetes</taxon>
        <taxon>Pseudonocardiales</taxon>
        <taxon>Pseudonocardiaceae</taxon>
        <taxon>Saccharomonospora</taxon>
    </lineage>
</organism>
<gene>
    <name evidence="1" type="ORF">SacxiDRAFT_3693</name>
</gene>
<protein>
    <submittedName>
        <fullName evidence="1">Polyketide cyclase / dehydrase and lipid transport</fullName>
    </submittedName>
</protein>
<keyword evidence="2" id="KW-1185">Reference proteome</keyword>
<dbReference type="Pfam" id="PF10604">
    <property type="entry name" value="Polyketide_cyc2"/>
    <property type="match status" value="1"/>
</dbReference>